<organism evidence="9 10">
    <name type="scientific">Powellomyces hirtus</name>
    <dbReference type="NCBI Taxonomy" id="109895"/>
    <lineage>
        <taxon>Eukaryota</taxon>
        <taxon>Fungi</taxon>
        <taxon>Fungi incertae sedis</taxon>
        <taxon>Chytridiomycota</taxon>
        <taxon>Chytridiomycota incertae sedis</taxon>
        <taxon>Chytridiomycetes</taxon>
        <taxon>Spizellomycetales</taxon>
        <taxon>Powellomycetaceae</taxon>
        <taxon>Powellomyces</taxon>
    </lineage>
</organism>
<dbReference type="Gene3D" id="3.40.50.12780">
    <property type="entry name" value="N-terminal domain of ligase-like"/>
    <property type="match status" value="1"/>
</dbReference>
<dbReference type="AlphaFoldDB" id="A0A507DXQ7"/>
<dbReference type="InterPro" id="IPR020845">
    <property type="entry name" value="AMP-binding_CS"/>
</dbReference>
<dbReference type="Proteomes" id="UP000318582">
    <property type="component" value="Unassembled WGS sequence"/>
</dbReference>
<dbReference type="STRING" id="109895.A0A507DXQ7"/>
<protein>
    <recommendedName>
        <fullName evidence="6 7">Long-chain-fatty-acid--CoA ligase</fullName>
        <ecNumber evidence="6 7">6.2.1.3</ecNumber>
    </recommendedName>
</protein>
<evidence type="ECO:0000313" key="10">
    <source>
        <dbReference type="Proteomes" id="UP000318582"/>
    </source>
</evidence>
<name>A0A507DXQ7_9FUNG</name>
<dbReference type="GO" id="GO:0005783">
    <property type="term" value="C:endoplasmic reticulum"/>
    <property type="evidence" value="ECO:0007669"/>
    <property type="project" value="TreeGrafter"/>
</dbReference>
<evidence type="ECO:0000256" key="2">
    <source>
        <dbReference type="ARBA" id="ARBA00022598"/>
    </source>
</evidence>
<comment type="similarity">
    <text evidence="1 7">Belongs to the ATP-dependent AMP-binding enzyme family.</text>
</comment>
<dbReference type="PANTHER" id="PTHR43272:SF33">
    <property type="entry name" value="AMP-BINDING DOMAIN-CONTAINING PROTEIN-RELATED"/>
    <property type="match status" value="1"/>
</dbReference>
<keyword evidence="3 7" id="KW-0547">Nucleotide-binding</keyword>
<reference evidence="9 10" key="1">
    <citation type="journal article" date="2019" name="Sci. Rep.">
        <title>Comparative genomics of chytrid fungi reveal insights into the obligate biotrophic and pathogenic lifestyle of Synchytrium endobioticum.</title>
        <authorList>
            <person name="van de Vossenberg B.T.L.H."/>
            <person name="Warris S."/>
            <person name="Nguyen H.D.T."/>
            <person name="van Gent-Pelzer M.P.E."/>
            <person name="Joly D.L."/>
            <person name="van de Geest H.C."/>
            <person name="Bonants P.J.M."/>
            <person name="Smith D.S."/>
            <person name="Levesque C.A."/>
            <person name="van der Lee T.A.J."/>
        </authorList>
    </citation>
    <scope>NUCLEOTIDE SEQUENCE [LARGE SCALE GENOMIC DNA]</scope>
    <source>
        <strain evidence="9 10">CBS 809.83</strain>
    </source>
</reference>
<dbReference type="InterPro" id="IPR045311">
    <property type="entry name" value="LC-FACS_euk"/>
</dbReference>
<gene>
    <name evidence="9" type="ORF">PhCBS80983_g04619</name>
</gene>
<dbReference type="GO" id="GO:0004467">
    <property type="term" value="F:long-chain fatty acid-CoA ligase activity"/>
    <property type="evidence" value="ECO:0007669"/>
    <property type="project" value="UniProtKB-EC"/>
</dbReference>
<evidence type="ECO:0000256" key="6">
    <source>
        <dbReference type="ARBA" id="ARBA00026121"/>
    </source>
</evidence>
<evidence type="ECO:0000256" key="4">
    <source>
        <dbReference type="ARBA" id="ARBA00022832"/>
    </source>
</evidence>
<evidence type="ECO:0000256" key="1">
    <source>
        <dbReference type="ARBA" id="ARBA00006432"/>
    </source>
</evidence>
<keyword evidence="4 7" id="KW-0276">Fatty acid metabolism</keyword>
<comment type="catalytic activity">
    <reaction evidence="7">
        <text>a long-chain fatty acid + ATP + CoA = a long-chain fatty acyl-CoA + AMP + diphosphate</text>
        <dbReference type="Rhea" id="RHEA:15421"/>
        <dbReference type="ChEBI" id="CHEBI:30616"/>
        <dbReference type="ChEBI" id="CHEBI:33019"/>
        <dbReference type="ChEBI" id="CHEBI:57287"/>
        <dbReference type="ChEBI" id="CHEBI:57560"/>
        <dbReference type="ChEBI" id="CHEBI:83139"/>
        <dbReference type="ChEBI" id="CHEBI:456215"/>
        <dbReference type="EC" id="6.2.1.3"/>
    </reaction>
</comment>
<dbReference type="PROSITE" id="PS00455">
    <property type="entry name" value="AMP_BINDING"/>
    <property type="match status" value="1"/>
</dbReference>
<dbReference type="EC" id="6.2.1.3" evidence="6 7"/>
<dbReference type="SUPFAM" id="SSF56801">
    <property type="entry name" value="Acetyl-CoA synthetase-like"/>
    <property type="match status" value="1"/>
</dbReference>
<keyword evidence="10" id="KW-1185">Reference proteome</keyword>
<dbReference type="GO" id="GO:0016020">
    <property type="term" value="C:membrane"/>
    <property type="evidence" value="ECO:0007669"/>
    <property type="project" value="TreeGrafter"/>
</dbReference>
<dbReference type="PANTHER" id="PTHR43272">
    <property type="entry name" value="LONG-CHAIN-FATTY-ACID--COA LIGASE"/>
    <property type="match status" value="1"/>
</dbReference>
<evidence type="ECO:0000256" key="3">
    <source>
        <dbReference type="ARBA" id="ARBA00022741"/>
    </source>
</evidence>
<evidence type="ECO:0000256" key="7">
    <source>
        <dbReference type="RuleBase" id="RU369030"/>
    </source>
</evidence>
<comment type="caution">
    <text evidence="9">The sequence shown here is derived from an EMBL/GenBank/DDBJ whole genome shotgun (WGS) entry which is preliminary data.</text>
</comment>
<dbReference type="GO" id="GO:0005524">
    <property type="term" value="F:ATP binding"/>
    <property type="evidence" value="ECO:0007669"/>
    <property type="project" value="UniProtKB-KW"/>
</dbReference>
<sequence>MTVELNALTVTLAGAIGAVLAAAYLKIVTPDFHPAKFRQQSERTPTRKDGESAIIRNPLVPAGGLISGFEGGKVGTGYEMFWTAVERHGPRNYMAHRVGTLWAWQTFSEIGDRVKHVGSGLLKLAGVKPPAEKTEYPVSSQMVGLYLQGSPEWTITDYACVTYSLVSVPLYDTFDGDALKHIITQTEMTLLLTAEKNLNKVFDIVSQCPSLKTLILADVTTIAKETTERAAALNIKLLTFKEVEAVGKADLKEPIPPAHDDIFTLCYTSGTTGAPKGAMITHRNLAAGGVGMCSTLPEGYQLGPKDRHLSYLPLSHMFERICFHSLTHLGAEVGFFGGNITQLFDDLASFQPTLFPTVPRLLGRLYDKVNVSIDSANFIKRAVFNLAYNAKLGMLRGGHVTNKSLWDKIFNPIQAKIGGKVKIVLTGAAPISPDIIEFVRIVMGCQVLEGYGQTESSAAGFVTTVGDYQFPFGSHVGTPFPSCEYKLIDVPSMNYFATDKPNPRGEILIRGHLVMKGYFKEPKLTKEAIDEDGWLHTGDVGEILPNGTLKIVDRVKNIFKLSQGEYIAPEKVEQKIKTTYMLQVYVYGDSLQSSLVTIIVPDPETFPGWAADHGFNGSLEDACKNKDVSAAVLKDIQQLGKRSGLHAFEIPRAVYLTPEPMSVENGMLTPTFKTKRNIARDHYRSEIDRMYKSIAGK</sequence>
<dbReference type="CDD" id="cd05927">
    <property type="entry name" value="LC-FACS_euk"/>
    <property type="match status" value="1"/>
</dbReference>
<dbReference type="EMBL" id="QEAQ01000079">
    <property type="protein sequence ID" value="TPX56306.1"/>
    <property type="molecule type" value="Genomic_DNA"/>
</dbReference>
<dbReference type="InterPro" id="IPR000873">
    <property type="entry name" value="AMP-dep_synth/lig_dom"/>
</dbReference>
<evidence type="ECO:0000256" key="5">
    <source>
        <dbReference type="ARBA" id="ARBA00022840"/>
    </source>
</evidence>
<feature type="domain" description="AMP-dependent synthetase/ligase" evidence="8">
    <location>
        <begin position="96"/>
        <end position="519"/>
    </location>
</feature>
<keyword evidence="2 7" id="KW-0436">Ligase</keyword>
<evidence type="ECO:0000259" key="8">
    <source>
        <dbReference type="Pfam" id="PF00501"/>
    </source>
</evidence>
<accession>A0A507DXQ7</accession>
<dbReference type="InterPro" id="IPR042099">
    <property type="entry name" value="ANL_N_sf"/>
</dbReference>
<proteinExistence type="inferred from homology"/>
<evidence type="ECO:0000313" key="9">
    <source>
        <dbReference type="EMBL" id="TPX56306.1"/>
    </source>
</evidence>
<keyword evidence="7" id="KW-0443">Lipid metabolism</keyword>
<keyword evidence="5 7" id="KW-0067">ATP-binding</keyword>
<comment type="function">
    <text evidence="7">Catalyzes the conversion of long-chain fatty acids to their active form acyl-CoAs for both synthesis of cellular lipids, and degradation via beta-oxidation.</text>
</comment>
<dbReference type="Pfam" id="PF00501">
    <property type="entry name" value="AMP-binding"/>
    <property type="match status" value="1"/>
</dbReference>